<keyword evidence="2" id="KW-0732">Signal</keyword>
<proteinExistence type="predicted"/>
<gene>
    <name evidence="3" type="ORF">HJC23_000685</name>
</gene>
<feature type="compositionally biased region" description="Acidic residues" evidence="1">
    <location>
        <begin position="316"/>
        <end position="327"/>
    </location>
</feature>
<feature type="signal peptide" evidence="2">
    <location>
        <begin position="1"/>
        <end position="17"/>
    </location>
</feature>
<protein>
    <submittedName>
        <fullName evidence="3">Uncharacterized protein</fullName>
    </submittedName>
</protein>
<feature type="chain" id="PRO_5044809199" evidence="2">
    <location>
        <begin position="18"/>
        <end position="327"/>
    </location>
</feature>
<sequence>MRELAMIFFAMITVVLAAKFTAGFSYSPVFLSSKIKCRLSDVILASKKDDHDDPNDTSSEDFDLQIRALNRMFAADETSKKIRSGPILTTARRRNLEREIDLLSQLDPNFLMKESLSAGVTESTIVAELWKIWYGERGASNERRLRTIEELLVADGPSSWPQAEIEYMALIQEHCGAGDTDSDEINFDLSVWVEPANRLATLLYIMGRFDESKMWCERILSAKPWHIGALSGIVLVCMRLNDEEGILKWAPRGLTILSEETIAARKAWVERNVSLARQKLVDMEELSRSYRTNISGGAGRNNDDRPALTTKKMPSDESDITEDTFWQ</sequence>
<accession>A0ABD3Q9B3</accession>
<dbReference type="SUPFAM" id="SSF48452">
    <property type="entry name" value="TPR-like"/>
    <property type="match status" value="1"/>
</dbReference>
<keyword evidence="4" id="KW-1185">Reference proteome</keyword>
<feature type="region of interest" description="Disordered" evidence="1">
    <location>
        <begin position="292"/>
        <end position="327"/>
    </location>
</feature>
<comment type="caution">
    <text evidence="3">The sequence shown here is derived from an EMBL/GenBank/DDBJ whole genome shotgun (WGS) entry which is preliminary data.</text>
</comment>
<dbReference type="AlphaFoldDB" id="A0ABD3Q9B3"/>
<evidence type="ECO:0000313" key="3">
    <source>
        <dbReference type="EMBL" id="KAL3796932.1"/>
    </source>
</evidence>
<dbReference type="EMBL" id="JABMIG020000058">
    <property type="protein sequence ID" value="KAL3796932.1"/>
    <property type="molecule type" value="Genomic_DNA"/>
</dbReference>
<organism evidence="3 4">
    <name type="scientific">Cyclotella cryptica</name>
    <dbReference type="NCBI Taxonomy" id="29204"/>
    <lineage>
        <taxon>Eukaryota</taxon>
        <taxon>Sar</taxon>
        <taxon>Stramenopiles</taxon>
        <taxon>Ochrophyta</taxon>
        <taxon>Bacillariophyta</taxon>
        <taxon>Coscinodiscophyceae</taxon>
        <taxon>Thalassiosirophycidae</taxon>
        <taxon>Stephanodiscales</taxon>
        <taxon>Stephanodiscaceae</taxon>
        <taxon>Cyclotella</taxon>
    </lineage>
</organism>
<reference evidence="3 4" key="1">
    <citation type="journal article" date="2020" name="G3 (Bethesda)">
        <title>Improved Reference Genome for Cyclotella cryptica CCMP332, a Model for Cell Wall Morphogenesis, Salinity Adaptation, and Lipid Production in Diatoms (Bacillariophyta).</title>
        <authorList>
            <person name="Roberts W.R."/>
            <person name="Downey K.M."/>
            <person name="Ruck E.C."/>
            <person name="Traller J.C."/>
            <person name="Alverson A.J."/>
        </authorList>
    </citation>
    <scope>NUCLEOTIDE SEQUENCE [LARGE SCALE GENOMIC DNA]</scope>
    <source>
        <strain evidence="3 4">CCMP332</strain>
    </source>
</reference>
<evidence type="ECO:0000256" key="1">
    <source>
        <dbReference type="SAM" id="MobiDB-lite"/>
    </source>
</evidence>
<dbReference type="Proteomes" id="UP001516023">
    <property type="component" value="Unassembled WGS sequence"/>
</dbReference>
<evidence type="ECO:0000313" key="4">
    <source>
        <dbReference type="Proteomes" id="UP001516023"/>
    </source>
</evidence>
<dbReference type="InterPro" id="IPR011990">
    <property type="entry name" value="TPR-like_helical_dom_sf"/>
</dbReference>
<evidence type="ECO:0000256" key="2">
    <source>
        <dbReference type="SAM" id="SignalP"/>
    </source>
</evidence>
<name>A0ABD3Q9B3_9STRA</name>